<comment type="caution">
    <text evidence="1">The sequence shown here is derived from an EMBL/GenBank/DDBJ whole genome shotgun (WGS) entry which is preliminary data.</text>
</comment>
<proteinExistence type="predicted"/>
<reference evidence="1" key="1">
    <citation type="submission" date="2018-11" db="EMBL/GenBank/DDBJ databases">
        <authorList>
            <consortium name="Pathogen Informatics"/>
        </authorList>
    </citation>
    <scope>NUCLEOTIDE SEQUENCE</scope>
</reference>
<sequence length="107" mass="12322">MLKTRVQIQFGVPKSAGFVLARNSNWQRIVSIQKLTNMPDLNASKLKIVERGVRICLFDGFRVSHFFLLRIIDGHIVGHPTMSLTAIHPDMDEQIKIFYDRACRLLK</sequence>
<protein>
    <submittedName>
        <fullName evidence="1">Uncharacterized protein</fullName>
    </submittedName>
</protein>
<dbReference type="EMBL" id="CAAALY010246385">
    <property type="protein sequence ID" value="VEL33783.1"/>
    <property type="molecule type" value="Genomic_DNA"/>
</dbReference>
<gene>
    <name evidence="1" type="ORF">PXEA_LOCUS27223</name>
</gene>
<evidence type="ECO:0000313" key="2">
    <source>
        <dbReference type="Proteomes" id="UP000784294"/>
    </source>
</evidence>
<name>A0A3S5C404_9PLAT</name>
<organism evidence="1 2">
    <name type="scientific">Protopolystoma xenopodis</name>
    <dbReference type="NCBI Taxonomy" id="117903"/>
    <lineage>
        <taxon>Eukaryota</taxon>
        <taxon>Metazoa</taxon>
        <taxon>Spiralia</taxon>
        <taxon>Lophotrochozoa</taxon>
        <taxon>Platyhelminthes</taxon>
        <taxon>Monogenea</taxon>
        <taxon>Polyopisthocotylea</taxon>
        <taxon>Polystomatidea</taxon>
        <taxon>Polystomatidae</taxon>
        <taxon>Protopolystoma</taxon>
    </lineage>
</organism>
<evidence type="ECO:0000313" key="1">
    <source>
        <dbReference type="EMBL" id="VEL33783.1"/>
    </source>
</evidence>
<dbReference type="Proteomes" id="UP000784294">
    <property type="component" value="Unassembled WGS sequence"/>
</dbReference>
<dbReference type="AlphaFoldDB" id="A0A3S5C404"/>
<accession>A0A3S5C404</accession>
<dbReference type="OrthoDB" id="5340910at2759"/>
<keyword evidence="2" id="KW-1185">Reference proteome</keyword>